<evidence type="ECO:0000256" key="1">
    <source>
        <dbReference type="SAM" id="Phobius"/>
    </source>
</evidence>
<feature type="transmembrane region" description="Helical" evidence="1">
    <location>
        <begin position="93"/>
        <end position="113"/>
    </location>
</feature>
<dbReference type="RefSeq" id="WP_323305476.1">
    <property type="nucleotide sequence ID" value="NZ_JAYGHX010000005.1"/>
</dbReference>
<proteinExistence type="predicted"/>
<dbReference type="NCBIfam" id="NF038305">
    <property type="entry name" value="HpsJ_fam"/>
    <property type="match status" value="1"/>
</dbReference>
<accession>A0ABU5RUH6</accession>
<sequence>MTASPDSTLPASPYLSRLLATLSLVLLVVFVAAVGTVAVPPRLLDPTWQLALIAAIITNASLALIGTLLLPLALGFHPINERLRARWHAFRRWALPAALGFLLLIPLQGYAAWKLQRTVTAALDQQTTRTSKQFFELRQAINSATTHEELQTRLRQLFGRNAGLSPAERKMPMAELRTMLQARAEQASNRLMQQIEAQAATKPKLPLKETIRIAISALAYGIGFAFLAGILPRTQVPVVGNRGVDQDYFETLAE</sequence>
<dbReference type="Proteomes" id="UP001304461">
    <property type="component" value="Unassembled WGS sequence"/>
</dbReference>
<name>A0ABU5RUH6_9CYAN</name>
<dbReference type="InterPro" id="IPR047709">
    <property type="entry name" value="HpsJ-like"/>
</dbReference>
<reference evidence="2 3" key="1">
    <citation type="submission" date="2023-12" db="EMBL/GenBank/DDBJ databases">
        <title>Baltic Sea Cyanobacteria.</title>
        <authorList>
            <person name="Delbaje E."/>
            <person name="Fewer D.P."/>
            <person name="Shishido T.K."/>
        </authorList>
    </citation>
    <scope>NUCLEOTIDE SEQUENCE [LARGE SCALE GENOMIC DNA]</scope>
    <source>
        <strain evidence="2 3">UHCC 0139</strain>
    </source>
</reference>
<keyword evidence="1" id="KW-0812">Transmembrane</keyword>
<protein>
    <submittedName>
        <fullName evidence="2">HpsJ family protein</fullName>
    </submittedName>
</protein>
<evidence type="ECO:0000313" key="2">
    <source>
        <dbReference type="EMBL" id="MEA5391442.1"/>
    </source>
</evidence>
<keyword evidence="1" id="KW-0472">Membrane</keyword>
<keyword evidence="1" id="KW-1133">Transmembrane helix</keyword>
<comment type="caution">
    <text evidence="2">The sequence shown here is derived from an EMBL/GenBank/DDBJ whole genome shotgun (WGS) entry which is preliminary data.</text>
</comment>
<feature type="transmembrane region" description="Helical" evidence="1">
    <location>
        <begin position="211"/>
        <end position="231"/>
    </location>
</feature>
<dbReference type="EMBL" id="JAYGHX010000005">
    <property type="protein sequence ID" value="MEA5391442.1"/>
    <property type="molecule type" value="Genomic_DNA"/>
</dbReference>
<organism evidence="2 3">
    <name type="scientific">Cyanobium gracile UHCC 0139</name>
    <dbReference type="NCBI Taxonomy" id="3110308"/>
    <lineage>
        <taxon>Bacteria</taxon>
        <taxon>Bacillati</taxon>
        <taxon>Cyanobacteriota</taxon>
        <taxon>Cyanophyceae</taxon>
        <taxon>Synechococcales</taxon>
        <taxon>Prochlorococcaceae</taxon>
        <taxon>Cyanobium</taxon>
    </lineage>
</organism>
<evidence type="ECO:0000313" key="3">
    <source>
        <dbReference type="Proteomes" id="UP001304461"/>
    </source>
</evidence>
<feature type="transmembrane region" description="Helical" evidence="1">
    <location>
        <begin position="14"/>
        <end position="38"/>
    </location>
</feature>
<feature type="transmembrane region" description="Helical" evidence="1">
    <location>
        <begin position="50"/>
        <end position="73"/>
    </location>
</feature>
<gene>
    <name evidence="2" type="ORF">VB738_09240</name>
</gene>
<keyword evidence="3" id="KW-1185">Reference proteome</keyword>